<gene>
    <name evidence="9" type="ORF">ABL78_7583</name>
</gene>
<feature type="binding site" evidence="6">
    <location>
        <position position="324"/>
    </location>
    <ligand>
        <name>FAD</name>
        <dbReference type="ChEBI" id="CHEBI:57692"/>
    </ligand>
</feature>
<accession>A0A0N1IHT7</accession>
<evidence type="ECO:0000259" key="8">
    <source>
        <dbReference type="Pfam" id="PF07992"/>
    </source>
</evidence>
<dbReference type="FunFam" id="3.30.390.30:FF:000001">
    <property type="entry name" value="Dihydrolipoyl dehydrogenase"/>
    <property type="match status" value="1"/>
</dbReference>
<keyword evidence="5 6" id="KW-0520">NAD</keyword>
<dbReference type="SUPFAM" id="SSF51905">
    <property type="entry name" value="FAD/NAD(P)-binding domain"/>
    <property type="match status" value="1"/>
</dbReference>
<dbReference type="InterPro" id="IPR036188">
    <property type="entry name" value="FAD/NAD-bd_sf"/>
</dbReference>
<dbReference type="SUPFAM" id="SSF55424">
    <property type="entry name" value="FAD/NAD-linked reductases, dimerisation (C-terminal) domain"/>
    <property type="match status" value="1"/>
</dbReference>
<dbReference type="InterPro" id="IPR050151">
    <property type="entry name" value="Class-I_Pyr_Nuc-Dis_Oxidored"/>
</dbReference>
<evidence type="ECO:0000259" key="7">
    <source>
        <dbReference type="Pfam" id="PF02852"/>
    </source>
</evidence>
<dbReference type="PRINTS" id="PR00411">
    <property type="entry name" value="PNDRDTASEI"/>
</dbReference>
<feature type="binding site" evidence="6">
    <location>
        <position position="214"/>
    </location>
    <ligand>
        <name>NAD(+)</name>
        <dbReference type="ChEBI" id="CHEBI:57540"/>
    </ligand>
</feature>
<feature type="binding site" evidence="6">
    <location>
        <begin position="190"/>
        <end position="197"/>
    </location>
    <ligand>
        <name>NAD(+)</name>
        <dbReference type="ChEBI" id="CHEBI:57540"/>
    </ligand>
</feature>
<dbReference type="EMBL" id="LJSK01000385">
    <property type="protein sequence ID" value="KPI83384.1"/>
    <property type="molecule type" value="Genomic_DNA"/>
</dbReference>
<feature type="binding site" evidence="6">
    <location>
        <position position="283"/>
    </location>
    <ligand>
        <name>NAD(+)</name>
        <dbReference type="ChEBI" id="CHEBI:57540"/>
    </ligand>
</feature>
<dbReference type="InterPro" id="IPR001100">
    <property type="entry name" value="Pyr_nuc-diS_OxRdtase"/>
</dbReference>
<keyword evidence="6" id="KW-0547">Nucleotide-binding</keyword>
<dbReference type="AlphaFoldDB" id="A0A0N1IHT7"/>
<evidence type="ECO:0000256" key="2">
    <source>
        <dbReference type="ARBA" id="ARBA00022630"/>
    </source>
</evidence>
<protein>
    <submittedName>
        <fullName evidence="9">Dihydrolipoamide dehydrogenase putative (GCVL-1)</fullName>
    </submittedName>
</protein>
<dbReference type="PANTHER" id="PTHR22912:SF103">
    <property type="entry name" value="DEHYDROGENASE, PUTATIVE-RELATED"/>
    <property type="match status" value="1"/>
</dbReference>
<dbReference type="GO" id="GO:0005739">
    <property type="term" value="C:mitochondrion"/>
    <property type="evidence" value="ECO:0007669"/>
    <property type="project" value="TreeGrafter"/>
</dbReference>
<name>A0A0N1IHT7_LEPSE</name>
<keyword evidence="10" id="KW-1185">Reference proteome</keyword>
<feature type="binding site" evidence="6">
    <location>
        <position position="59"/>
    </location>
    <ligand>
        <name>FAD</name>
        <dbReference type="ChEBI" id="CHEBI:57692"/>
    </ligand>
</feature>
<comment type="caution">
    <text evidence="9">The sequence shown here is derived from an EMBL/GenBank/DDBJ whole genome shotgun (WGS) entry which is preliminary data.</text>
</comment>
<comment type="similarity">
    <text evidence="1">Belongs to the class-I pyridine nucleotide-disulfide oxidoreductase family.</text>
</comment>
<dbReference type="PIRSF" id="PIRSF000350">
    <property type="entry name" value="Mercury_reductase_MerA"/>
    <property type="match status" value="1"/>
</dbReference>
<evidence type="ECO:0000256" key="3">
    <source>
        <dbReference type="ARBA" id="ARBA00022827"/>
    </source>
</evidence>
<evidence type="ECO:0000313" key="10">
    <source>
        <dbReference type="Proteomes" id="UP000038009"/>
    </source>
</evidence>
<dbReference type="Gene3D" id="3.50.50.60">
    <property type="entry name" value="FAD/NAD(P)-binding domain"/>
    <property type="match status" value="2"/>
</dbReference>
<evidence type="ECO:0000256" key="1">
    <source>
        <dbReference type="ARBA" id="ARBA00007532"/>
    </source>
</evidence>
<dbReference type="OMA" id="KKACIIE"/>
<dbReference type="InterPro" id="IPR023753">
    <property type="entry name" value="FAD/NAD-binding_dom"/>
</dbReference>
<dbReference type="InterPro" id="IPR016156">
    <property type="entry name" value="FAD/NAD-linked_Rdtase_dimer_sf"/>
</dbReference>
<evidence type="ECO:0000256" key="5">
    <source>
        <dbReference type="ARBA" id="ARBA00023027"/>
    </source>
</evidence>
<dbReference type="GO" id="GO:0004148">
    <property type="term" value="F:dihydrolipoyl dehydrogenase (NADH) activity"/>
    <property type="evidence" value="ECO:0007669"/>
    <property type="project" value="TreeGrafter"/>
</dbReference>
<dbReference type="Pfam" id="PF02852">
    <property type="entry name" value="Pyr_redox_dim"/>
    <property type="match status" value="1"/>
</dbReference>
<dbReference type="Gene3D" id="3.30.390.30">
    <property type="match status" value="1"/>
</dbReference>
<comment type="cofactor">
    <cofactor evidence="6">
        <name>FAD</name>
        <dbReference type="ChEBI" id="CHEBI:57692"/>
    </cofactor>
    <text evidence="6">Binds 1 FAD per subunit.</text>
</comment>
<keyword evidence="4" id="KW-0560">Oxidoreductase</keyword>
<feature type="domain" description="Pyridine nucleotide-disulphide oxidoreductase dimerisation" evidence="7">
    <location>
        <begin position="364"/>
        <end position="470"/>
    </location>
</feature>
<sequence>MMRRTPLSLLKKFDVCVIGGGPAGIAAAVRAYEVGKKACIIEEARIGGADFWNGSLQSKTLWEMAKFSRYTQGNTSKGFVKTVHQFPPIKHENLVKAINDAAETREAQVLELMGNSEIERISGTGSFKTPNAVVVTSKDGSEEIVEADYFVIATGARPRQHPTAIADGKVVFTSDDIMYKPLPKSIVIIGAGVIGCEFASIFANFGETQVNIIEKNNRILPMEDEDISLFVQSLLEQKGVCFHHHSAMESNSVKDGKFHYTLKDIRDNSLHAHVTDSALVSIGRVPNLSKLNLQAIGVKIDDNRIERDDFLRIKPYKHIYGCGDVCTKVALVNVGELEGRACIEHMYTPLPEDQLKLQLNNLSTIMFLDQEVAAVGLNEQQCKKAKIGYKMARYSYNFVGRALAMGNTRGFIKLVVTNDKKMQVLGVRAVGPHASSIIELASLAIHNRESAHNLRNLHTAYPAVTQGFQECLHMLLGSSILKPSMFPQLAIQEWNPPTFEHGRAYADKN</sequence>
<dbReference type="GO" id="GO:0050660">
    <property type="term" value="F:flavin adenine dinucleotide binding"/>
    <property type="evidence" value="ECO:0007669"/>
    <property type="project" value="TreeGrafter"/>
</dbReference>
<dbReference type="GO" id="GO:0045252">
    <property type="term" value="C:oxoglutarate dehydrogenase complex"/>
    <property type="evidence" value="ECO:0007669"/>
    <property type="project" value="TreeGrafter"/>
</dbReference>
<dbReference type="OrthoDB" id="361797at2759"/>
<dbReference type="Proteomes" id="UP000038009">
    <property type="component" value="Unassembled WGS sequence"/>
</dbReference>
<dbReference type="Pfam" id="PF07992">
    <property type="entry name" value="Pyr_redox_2"/>
    <property type="match status" value="1"/>
</dbReference>
<dbReference type="InterPro" id="IPR004099">
    <property type="entry name" value="Pyr_nucl-diS_OxRdtase_dimer"/>
</dbReference>
<dbReference type="GO" id="GO:0006103">
    <property type="term" value="P:2-oxoglutarate metabolic process"/>
    <property type="evidence" value="ECO:0007669"/>
    <property type="project" value="TreeGrafter"/>
</dbReference>
<dbReference type="VEuPathDB" id="TriTrypDB:Lsey_0385_0050"/>
<organism evidence="9 10">
    <name type="scientific">Leptomonas seymouri</name>
    <dbReference type="NCBI Taxonomy" id="5684"/>
    <lineage>
        <taxon>Eukaryota</taxon>
        <taxon>Discoba</taxon>
        <taxon>Euglenozoa</taxon>
        <taxon>Kinetoplastea</taxon>
        <taxon>Metakinetoplastina</taxon>
        <taxon>Trypanosomatida</taxon>
        <taxon>Trypanosomatidae</taxon>
        <taxon>Leishmaniinae</taxon>
        <taxon>Leptomonas</taxon>
    </lineage>
</organism>
<dbReference type="PRINTS" id="PR00368">
    <property type="entry name" value="FADPNR"/>
</dbReference>
<reference evidence="9 10" key="1">
    <citation type="journal article" date="2015" name="PLoS Pathog.">
        <title>Leptomonas seymouri: Adaptations to the Dixenous Life Cycle Analyzed by Genome Sequencing, Transcriptome Profiling and Co-infection with Leishmania donovani.</title>
        <authorList>
            <person name="Kraeva N."/>
            <person name="Butenko A."/>
            <person name="Hlavacova J."/>
            <person name="Kostygov A."/>
            <person name="Myskova J."/>
            <person name="Grybchuk D."/>
            <person name="Lestinova T."/>
            <person name="Votypka J."/>
            <person name="Volf P."/>
            <person name="Opperdoes F."/>
            <person name="Flegontov P."/>
            <person name="Lukes J."/>
            <person name="Yurchenko V."/>
        </authorList>
    </citation>
    <scope>NUCLEOTIDE SEQUENCE [LARGE SCALE GENOMIC DNA]</scope>
    <source>
        <strain evidence="9 10">ATCC 30220</strain>
    </source>
</reference>
<evidence type="ECO:0000256" key="6">
    <source>
        <dbReference type="PIRSR" id="PIRSR000350-3"/>
    </source>
</evidence>
<dbReference type="PANTHER" id="PTHR22912">
    <property type="entry name" value="DISULFIDE OXIDOREDUCTASE"/>
    <property type="match status" value="1"/>
</dbReference>
<feature type="binding site" evidence="6">
    <location>
        <position position="125"/>
    </location>
    <ligand>
        <name>FAD</name>
        <dbReference type="ChEBI" id="CHEBI:57692"/>
    </ligand>
</feature>
<evidence type="ECO:0000313" key="9">
    <source>
        <dbReference type="EMBL" id="KPI83384.1"/>
    </source>
</evidence>
<keyword evidence="2" id="KW-0285">Flavoprotein</keyword>
<keyword evidence="3 6" id="KW-0274">FAD</keyword>
<proteinExistence type="inferred from homology"/>
<feature type="domain" description="FAD/NAD(P)-binding" evidence="8">
    <location>
        <begin position="13"/>
        <end position="337"/>
    </location>
</feature>
<evidence type="ECO:0000256" key="4">
    <source>
        <dbReference type="ARBA" id="ARBA00023002"/>
    </source>
</evidence>